<sequence length="128" mass="14857">MLEILRRNSCSLAPNQRKKELPRIPHASGNLVVDIIRFSGLSDQEISQALRLEPGQVPALYCSLNGQNPARLKEIRQFHTANIILAAVFRAEQVAQWWRSGEEGETMLDYWMDRRREKVLTKVRRFVK</sequence>
<accession>A0A1F5GCV9</accession>
<dbReference type="EMBL" id="MFAY01000001">
    <property type="protein sequence ID" value="OGD89699.1"/>
    <property type="molecule type" value="Genomic_DNA"/>
</dbReference>
<evidence type="ECO:0000313" key="1">
    <source>
        <dbReference type="EMBL" id="OGD89699.1"/>
    </source>
</evidence>
<proteinExistence type="predicted"/>
<evidence type="ECO:0000313" key="2">
    <source>
        <dbReference type="Proteomes" id="UP000178577"/>
    </source>
</evidence>
<protein>
    <submittedName>
        <fullName evidence="1">Uncharacterized protein</fullName>
    </submittedName>
</protein>
<name>A0A1F5GCV9_9BACT</name>
<organism evidence="1 2">
    <name type="scientific">Candidatus Curtissbacteria bacterium RIFCSPHIGHO2_01_FULL_40_12</name>
    <dbReference type="NCBI Taxonomy" id="1797710"/>
    <lineage>
        <taxon>Bacteria</taxon>
        <taxon>Candidatus Curtissiibacteriota</taxon>
    </lineage>
</organism>
<dbReference type="AlphaFoldDB" id="A0A1F5GCV9"/>
<reference evidence="1 2" key="1">
    <citation type="journal article" date="2016" name="Nat. Commun.">
        <title>Thousands of microbial genomes shed light on interconnected biogeochemical processes in an aquifer system.</title>
        <authorList>
            <person name="Anantharaman K."/>
            <person name="Brown C.T."/>
            <person name="Hug L.A."/>
            <person name="Sharon I."/>
            <person name="Castelle C.J."/>
            <person name="Probst A.J."/>
            <person name="Thomas B.C."/>
            <person name="Singh A."/>
            <person name="Wilkins M.J."/>
            <person name="Karaoz U."/>
            <person name="Brodie E.L."/>
            <person name="Williams K.H."/>
            <person name="Hubbard S.S."/>
            <person name="Banfield J.F."/>
        </authorList>
    </citation>
    <scope>NUCLEOTIDE SEQUENCE [LARGE SCALE GENOMIC DNA]</scope>
</reference>
<dbReference type="Proteomes" id="UP000178577">
    <property type="component" value="Unassembled WGS sequence"/>
</dbReference>
<comment type="caution">
    <text evidence="1">The sequence shown here is derived from an EMBL/GenBank/DDBJ whole genome shotgun (WGS) entry which is preliminary data.</text>
</comment>
<gene>
    <name evidence="1" type="ORF">A2693_04720</name>
</gene>